<keyword evidence="5 7" id="KW-0472">Membrane</keyword>
<keyword evidence="3 7" id="KW-0812">Transmembrane</keyword>
<evidence type="ECO:0000256" key="3">
    <source>
        <dbReference type="ARBA" id="ARBA00022692"/>
    </source>
</evidence>
<organism evidence="8 9">
    <name type="scientific">Eimeria maxima</name>
    <name type="common">Coccidian parasite</name>
    <dbReference type="NCBI Taxonomy" id="5804"/>
    <lineage>
        <taxon>Eukaryota</taxon>
        <taxon>Sar</taxon>
        <taxon>Alveolata</taxon>
        <taxon>Apicomplexa</taxon>
        <taxon>Conoidasida</taxon>
        <taxon>Coccidia</taxon>
        <taxon>Eucoccidiorida</taxon>
        <taxon>Eimeriorina</taxon>
        <taxon>Eimeriidae</taxon>
        <taxon>Eimeria</taxon>
    </lineage>
</organism>
<dbReference type="InterPro" id="IPR044770">
    <property type="entry name" value="MFS_spinster-like"/>
</dbReference>
<dbReference type="SUPFAM" id="SSF103473">
    <property type="entry name" value="MFS general substrate transporter"/>
    <property type="match status" value="1"/>
</dbReference>
<evidence type="ECO:0000256" key="2">
    <source>
        <dbReference type="ARBA" id="ARBA00022448"/>
    </source>
</evidence>
<evidence type="ECO:0000256" key="1">
    <source>
        <dbReference type="ARBA" id="ARBA00004141"/>
    </source>
</evidence>
<reference evidence="8" key="2">
    <citation type="submission" date="2013-10" db="EMBL/GenBank/DDBJ databases">
        <authorList>
            <person name="Aslett M."/>
        </authorList>
    </citation>
    <scope>NUCLEOTIDE SEQUENCE [LARGE SCALE GENOMIC DNA]</scope>
    <source>
        <strain evidence="8">Weybridge</strain>
    </source>
</reference>
<evidence type="ECO:0000256" key="5">
    <source>
        <dbReference type="ARBA" id="ARBA00023136"/>
    </source>
</evidence>
<dbReference type="EMBL" id="HG722019">
    <property type="protein sequence ID" value="CDJ61152.1"/>
    <property type="molecule type" value="Genomic_DNA"/>
</dbReference>
<feature type="transmembrane region" description="Helical" evidence="7">
    <location>
        <begin position="168"/>
        <end position="191"/>
    </location>
</feature>
<dbReference type="GO" id="GO:0016020">
    <property type="term" value="C:membrane"/>
    <property type="evidence" value="ECO:0007669"/>
    <property type="project" value="UniProtKB-SubCell"/>
</dbReference>
<dbReference type="OMA" id="VCIVARC"/>
<keyword evidence="9" id="KW-1185">Reference proteome</keyword>
<feature type="compositionally biased region" description="Polar residues" evidence="6">
    <location>
        <begin position="219"/>
        <end position="235"/>
    </location>
</feature>
<feature type="transmembrane region" description="Helical" evidence="7">
    <location>
        <begin position="28"/>
        <end position="49"/>
    </location>
</feature>
<evidence type="ECO:0000256" key="7">
    <source>
        <dbReference type="SAM" id="Phobius"/>
    </source>
</evidence>
<evidence type="ECO:0000313" key="8">
    <source>
        <dbReference type="EMBL" id="CDJ61152.1"/>
    </source>
</evidence>
<dbReference type="PANTHER" id="PTHR23505:SF52">
    <property type="entry name" value="MAJOR FACILITATOR SUPERFAMILY PROTEIN"/>
    <property type="match status" value="1"/>
</dbReference>
<evidence type="ECO:0000256" key="4">
    <source>
        <dbReference type="ARBA" id="ARBA00022989"/>
    </source>
</evidence>
<protein>
    <submittedName>
        <fullName evidence="8">Uncharacterized protein</fullName>
    </submittedName>
</protein>
<comment type="subcellular location">
    <subcellularLocation>
        <location evidence="1">Membrane</location>
        <topology evidence="1">Multi-pass membrane protein</topology>
    </subcellularLocation>
</comment>
<feature type="compositionally biased region" description="Basic and acidic residues" evidence="6">
    <location>
        <begin position="200"/>
        <end position="212"/>
    </location>
</feature>
<sequence>MLGCRIPDCPYQRQRQKEQGRWYSIRDIAYVFSNGSVWVMLIMGVLNGIPRSAIHFSTMYFQYCNIPDWWASVATSVWIFVLLAILIGFLAGWPGVGVNRPILTEIVNPEHRATTFALVSCLEGVGAAALGAPIVGYLCENVFGYIKMTRSVSMNIPTEVIQLGNARAIALSMLCMTVGPWLLTVIAYGFLHLTYKVDKTHGSEGRGRRDDSSLPLLLQENQPNDTLPLVNNNNK</sequence>
<feature type="transmembrane region" description="Helical" evidence="7">
    <location>
        <begin position="69"/>
        <end position="93"/>
    </location>
</feature>
<name>U6MAC4_EIMMA</name>
<keyword evidence="4 7" id="KW-1133">Transmembrane helix</keyword>
<evidence type="ECO:0000256" key="6">
    <source>
        <dbReference type="SAM" id="MobiDB-lite"/>
    </source>
</evidence>
<feature type="region of interest" description="Disordered" evidence="6">
    <location>
        <begin position="200"/>
        <end position="235"/>
    </location>
</feature>
<dbReference type="RefSeq" id="XP_013337802.1">
    <property type="nucleotide sequence ID" value="XM_013482348.1"/>
</dbReference>
<dbReference type="OrthoDB" id="440755at2759"/>
<dbReference type="VEuPathDB" id="ToxoDB:EMWEY_00038550"/>
<dbReference type="Proteomes" id="UP000030763">
    <property type="component" value="Unassembled WGS sequence"/>
</dbReference>
<proteinExistence type="predicted"/>
<dbReference type="InterPro" id="IPR036259">
    <property type="entry name" value="MFS_trans_sf"/>
</dbReference>
<dbReference type="PANTHER" id="PTHR23505">
    <property type="entry name" value="SPINSTER"/>
    <property type="match status" value="1"/>
</dbReference>
<keyword evidence="2" id="KW-0813">Transport</keyword>
<gene>
    <name evidence="8" type="ORF">EMWEY_00038550</name>
</gene>
<accession>U6MAC4</accession>
<dbReference type="GeneID" id="25337841"/>
<evidence type="ECO:0000313" key="9">
    <source>
        <dbReference type="Proteomes" id="UP000030763"/>
    </source>
</evidence>
<feature type="transmembrane region" description="Helical" evidence="7">
    <location>
        <begin position="114"/>
        <end position="138"/>
    </location>
</feature>
<dbReference type="Gene3D" id="1.20.1250.20">
    <property type="entry name" value="MFS general substrate transporter like domains"/>
    <property type="match status" value="1"/>
</dbReference>
<reference evidence="8" key="1">
    <citation type="submission" date="2013-10" db="EMBL/GenBank/DDBJ databases">
        <title>Genomic analysis of the causative agents of coccidiosis in chickens.</title>
        <authorList>
            <person name="Reid A.J."/>
            <person name="Blake D."/>
            <person name="Billington K."/>
            <person name="Browne H."/>
            <person name="Dunn M."/>
            <person name="Hung S."/>
            <person name="Kawahara F."/>
            <person name="Miranda-Saavedra D."/>
            <person name="Mourier T."/>
            <person name="Nagra H."/>
            <person name="Otto T.D."/>
            <person name="Rawlings N."/>
            <person name="Sanchez A."/>
            <person name="Sanders M."/>
            <person name="Subramaniam C."/>
            <person name="Tay Y."/>
            <person name="Dear P."/>
            <person name="Doerig C."/>
            <person name="Gruber A."/>
            <person name="Parkinson J."/>
            <person name="Shirley M."/>
            <person name="Wan K.L."/>
            <person name="Berriman M."/>
            <person name="Tomley F."/>
            <person name="Pain A."/>
        </authorList>
    </citation>
    <scope>NUCLEOTIDE SEQUENCE [LARGE SCALE GENOMIC DNA]</scope>
    <source>
        <strain evidence="8">Weybridge</strain>
    </source>
</reference>
<dbReference type="AlphaFoldDB" id="U6MAC4"/>